<evidence type="ECO:0000313" key="1">
    <source>
        <dbReference type="EMBL" id="VDD37507.1"/>
    </source>
</evidence>
<name>A0A3P6E0G7_BRAOL</name>
<protein>
    <submittedName>
        <fullName evidence="1">Uncharacterized protein</fullName>
    </submittedName>
</protein>
<organism evidence="1">
    <name type="scientific">Brassica oleracea</name>
    <name type="common">Wild cabbage</name>
    <dbReference type="NCBI Taxonomy" id="3712"/>
    <lineage>
        <taxon>Eukaryota</taxon>
        <taxon>Viridiplantae</taxon>
        <taxon>Streptophyta</taxon>
        <taxon>Embryophyta</taxon>
        <taxon>Tracheophyta</taxon>
        <taxon>Spermatophyta</taxon>
        <taxon>Magnoliopsida</taxon>
        <taxon>eudicotyledons</taxon>
        <taxon>Gunneridae</taxon>
        <taxon>Pentapetalae</taxon>
        <taxon>rosids</taxon>
        <taxon>malvids</taxon>
        <taxon>Brassicales</taxon>
        <taxon>Brassicaceae</taxon>
        <taxon>Brassiceae</taxon>
        <taxon>Brassica</taxon>
    </lineage>
</organism>
<gene>
    <name evidence="1" type="ORF">BOLC7T43067H</name>
</gene>
<dbReference type="EMBL" id="LR031876">
    <property type="protein sequence ID" value="VDD37507.1"/>
    <property type="molecule type" value="Genomic_DNA"/>
</dbReference>
<feature type="non-terminal residue" evidence="1">
    <location>
        <position position="89"/>
    </location>
</feature>
<reference evidence="1" key="1">
    <citation type="submission" date="2018-11" db="EMBL/GenBank/DDBJ databases">
        <authorList>
            <consortium name="Genoscope - CEA"/>
            <person name="William W."/>
        </authorList>
    </citation>
    <scope>NUCLEOTIDE SEQUENCE</scope>
</reference>
<accession>A0A3P6E0G7</accession>
<dbReference type="AlphaFoldDB" id="A0A3P6E0G7"/>
<proteinExistence type="predicted"/>
<sequence>MEKIPSPFIVFKTKLVSTDNSLVSPHSPEHGSLLVNQIDHNEQDDGDGFMSDATANLTMSQSGRLIKPFQKFQDMEWKTVRRKGKQGRQ</sequence>